<evidence type="ECO:0000313" key="3">
    <source>
        <dbReference type="Proteomes" id="UP001160390"/>
    </source>
</evidence>
<comment type="caution">
    <text evidence="2">The sequence shown here is derived from an EMBL/GenBank/DDBJ whole genome shotgun (WGS) entry which is preliminary data.</text>
</comment>
<sequence length="91" mass="10150">MHMFQEWKEAEGRVHQLLYSSPWRPRSIPPHVSARSSVFTSPSLPPSSSRSTTTGLQGLQIGRVHDGHSGYVELRHRDVVWDAGLSATEEG</sequence>
<gene>
    <name evidence="2" type="ORF">CCHLO57077_00017434</name>
</gene>
<dbReference type="AlphaFoldDB" id="A0AA35PSD9"/>
<dbReference type="Proteomes" id="UP001160390">
    <property type="component" value="Unassembled WGS sequence"/>
</dbReference>
<organism evidence="2 3">
    <name type="scientific">Clonostachys chloroleuca</name>
    <dbReference type="NCBI Taxonomy" id="1926264"/>
    <lineage>
        <taxon>Eukaryota</taxon>
        <taxon>Fungi</taxon>
        <taxon>Dikarya</taxon>
        <taxon>Ascomycota</taxon>
        <taxon>Pezizomycotina</taxon>
        <taxon>Sordariomycetes</taxon>
        <taxon>Hypocreomycetidae</taxon>
        <taxon>Hypocreales</taxon>
        <taxon>Bionectriaceae</taxon>
        <taxon>Clonostachys</taxon>
    </lineage>
</organism>
<evidence type="ECO:0000256" key="1">
    <source>
        <dbReference type="SAM" id="MobiDB-lite"/>
    </source>
</evidence>
<keyword evidence="3" id="KW-1185">Reference proteome</keyword>
<dbReference type="EMBL" id="CABFNP030000416">
    <property type="protein sequence ID" value="CAI6013843.1"/>
    <property type="molecule type" value="Genomic_DNA"/>
</dbReference>
<proteinExistence type="predicted"/>
<feature type="compositionally biased region" description="Low complexity" evidence="1">
    <location>
        <begin position="36"/>
        <end position="54"/>
    </location>
</feature>
<reference evidence="2" key="1">
    <citation type="submission" date="2023-01" db="EMBL/GenBank/DDBJ databases">
        <authorList>
            <person name="Piombo E."/>
        </authorList>
    </citation>
    <scope>NUCLEOTIDE SEQUENCE</scope>
</reference>
<evidence type="ECO:0000313" key="2">
    <source>
        <dbReference type="EMBL" id="CAI6013843.1"/>
    </source>
</evidence>
<name>A0AA35PSD9_9HYPO</name>
<accession>A0AA35PSD9</accession>
<feature type="region of interest" description="Disordered" evidence="1">
    <location>
        <begin position="31"/>
        <end position="57"/>
    </location>
</feature>
<protein>
    <submittedName>
        <fullName evidence="2">Uncharacterized protein</fullName>
    </submittedName>
</protein>